<evidence type="ECO:0000313" key="5">
    <source>
        <dbReference type="EMBL" id="GAA2445446.1"/>
    </source>
</evidence>
<evidence type="ECO:0000259" key="4">
    <source>
        <dbReference type="SMART" id="SM00854"/>
    </source>
</evidence>
<evidence type="ECO:0000256" key="1">
    <source>
        <dbReference type="ARBA" id="ARBA00005662"/>
    </source>
</evidence>
<reference evidence="5 6" key="1">
    <citation type="journal article" date="2019" name="Int. J. Syst. Evol. Microbiol.">
        <title>The Global Catalogue of Microorganisms (GCM) 10K type strain sequencing project: providing services to taxonomists for standard genome sequencing and annotation.</title>
        <authorList>
            <consortium name="The Broad Institute Genomics Platform"/>
            <consortium name="The Broad Institute Genome Sequencing Center for Infectious Disease"/>
            <person name="Wu L."/>
            <person name="Ma J."/>
        </authorList>
    </citation>
    <scope>NUCLEOTIDE SEQUENCE [LARGE SCALE GENOMIC DNA]</scope>
    <source>
        <strain evidence="5 6">JCM 6305</strain>
    </source>
</reference>
<dbReference type="PANTHER" id="PTHR33393">
    <property type="entry name" value="POLYGLUTAMINE SYNTHESIS ACCESSORY PROTEIN RV0574C-RELATED"/>
    <property type="match status" value="1"/>
</dbReference>
<dbReference type="InterPro" id="IPR052169">
    <property type="entry name" value="CW_Biosynth-Accessory"/>
</dbReference>
<dbReference type="InterPro" id="IPR029052">
    <property type="entry name" value="Metallo-depent_PP-like"/>
</dbReference>
<feature type="transmembrane region" description="Helical" evidence="3">
    <location>
        <begin position="45"/>
        <end position="63"/>
    </location>
</feature>
<dbReference type="InterPro" id="IPR019079">
    <property type="entry name" value="Capsule_synth_CapA"/>
</dbReference>
<feature type="region of interest" description="Disordered" evidence="2">
    <location>
        <begin position="1"/>
        <end position="30"/>
    </location>
</feature>
<dbReference type="CDD" id="cd07381">
    <property type="entry name" value="MPP_CapA"/>
    <property type="match status" value="1"/>
</dbReference>
<dbReference type="RefSeq" id="WP_344323146.1">
    <property type="nucleotide sequence ID" value="NZ_BAAASZ010000023.1"/>
</dbReference>
<keyword evidence="3" id="KW-1133">Transmembrane helix</keyword>
<comment type="similarity">
    <text evidence="1">Belongs to the CapA family.</text>
</comment>
<keyword evidence="3" id="KW-0472">Membrane</keyword>
<dbReference type="Gene3D" id="3.60.21.10">
    <property type="match status" value="1"/>
</dbReference>
<dbReference type="PANTHER" id="PTHR33393:SF13">
    <property type="entry name" value="PGA BIOSYNTHESIS PROTEIN CAPA"/>
    <property type="match status" value="1"/>
</dbReference>
<dbReference type="Proteomes" id="UP001501638">
    <property type="component" value="Unassembled WGS sequence"/>
</dbReference>
<dbReference type="EMBL" id="BAAASZ010000023">
    <property type="protein sequence ID" value="GAA2445446.1"/>
    <property type="molecule type" value="Genomic_DNA"/>
</dbReference>
<gene>
    <name evidence="5" type="ORF">GCM10010405_31020</name>
</gene>
<sequence>MRRTERTASTESAERAESTERAREAVRAATREPARIRRTLRIRRTAPAAAVLALAGLAASLAACTAHGGTVRDDGARPADDRRRPFTVLATGDIIPYPSIIRQAEEDAGGDGHDFSRILAGVEPVVASADVALCHMETPYGDEDGPFTGYPMFRSPPRLAEALRATGYDSCSTASNHSLDDGFEGVRRTLDALDEAGVRHAGTARSAREAARPARLRAGGAEIAHLSYTYGTNGIPLPDGRPWAVNLLEPERVIADARAARREGADVVVVSLHWGTEWQQAPDDTQKELARRLTAARTDGRKDIDLLIGTHNHVPQPYEKVNGTWVVYGLGDQMASFVPVEKRSGNEGSMARFTFTPERGGDGWTVSRAEYLVGHSDIGPPFRVVRATEENFPEVRERVREAVLSRGAAKDGLVEGR</sequence>
<dbReference type="SUPFAM" id="SSF56300">
    <property type="entry name" value="Metallo-dependent phosphatases"/>
    <property type="match status" value="1"/>
</dbReference>
<protein>
    <submittedName>
        <fullName evidence="5">CapA family protein</fullName>
    </submittedName>
</protein>
<keyword evidence="6" id="KW-1185">Reference proteome</keyword>
<comment type="caution">
    <text evidence="5">The sequence shown here is derived from an EMBL/GenBank/DDBJ whole genome shotgun (WGS) entry which is preliminary data.</text>
</comment>
<keyword evidence="3" id="KW-0812">Transmembrane</keyword>
<organism evidence="5 6">
    <name type="scientific">Streptomyces macrosporus</name>
    <dbReference type="NCBI Taxonomy" id="44032"/>
    <lineage>
        <taxon>Bacteria</taxon>
        <taxon>Bacillati</taxon>
        <taxon>Actinomycetota</taxon>
        <taxon>Actinomycetes</taxon>
        <taxon>Kitasatosporales</taxon>
        <taxon>Streptomycetaceae</taxon>
        <taxon>Streptomyces</taxon>
    </lineage>
</organism>
<name>A0ABN3K3K1_9ACTN</name>
<dbReference type="Pfam" id="PF09587">
    <property type="entry name" value="PGA_cap"/>
    <property type="match status" value="1"/>
</dbReference>
<evidence type="ECO:0000256" key="3">
    <source>
        <dbReference type="SAM" id="Phobius"/>
    </source>
</evidence>
<accession>A0ABN3K3K1</accession>
<evidence type="ECO:0000256" key="2">
    <source>
        <dbReference type="SAM" id="MobiDB-lite"/>
    </source>
</evidence>
<evidence type="ECO:0000313" key="6">
    <source>
        <dbReference type="Proteomes" id="UP001501638"/>
    </source>
</evidence>
<dbReference type="SMART" id="SM00854">
    <property type="entry name" value="PGA_cap"/>
    <property type="match status" value="1"/>
</dbReference>
<feature type="domain" description="Capsule synthesis protein CapA" evidence="4">
    <location>
        <begin position="87"/>
        <end position="337"/>
    </location>
</feature>
<proteinExistence type="inferred from homology"/>